<evidence type="ECO:0000313" key="3">
    <source>
        <dbReference type="EMBL" id="OBX75960.1"/>
    </source>
</evidence>
<feature type="region of interest" description="Disordered" evidence="1">
    <location>
        <begin position="81"/>
        <end position="100"/>
    </location>
</feature>
<feature type="compositionally biased region" description="Polar residues" evidence="1">
    <location>
        <begin position="380"/>
        <end position="391"/>
    </location>
</feature>
<proteinExistence type="predicted"/>
<dbReference type="Gene3D" id="2.60.40.740">
    <property type="match status" value="1"/>
</dbReference>
<dbReference type="RefSeq" id="WP_067338466.1">
    <property type="nucleotide sequence ID" value="NZ_LZNA01000067.1"/>
</dbReference>
<evidence type="ECO:0000313" key="4">
    <source>
        <dbReference type="Proteomes" id="UP000092616"/>
    </source>
</evidence>
<dbReference type="InterPro" id="IPR047589">
    <property type="entry name" value="DUF11_rpt"/>
</dbReference>
<reference evidence="3 4" key="1">
    <citation type="submission" date="2016-06" db="EMBL/GenBank/DDBJ databases">
        <title>Draft genome of Moraxella atlantae CCUG 59586.</title>
        <authorList>
            <person name="Salva-Serra F."/>
            <person name="Engstrom-Jakobsson H."/>
            <person name="Thorell K."/>
            <person name="Gonzales-Siles L."/>
            <person name="Karlsson R."/>
            <person name="Boulund F."/>
            <person name="Engstrand L."/>
            <person name="Kristiansson E."/>
            <person name="Moore E."/>
        </authorList>
    </citation>
    <scope>NUCLEOTIDE SEQUENCE [LARGE SCALE GENOMIC DNA]</scope>
    <source>
        <strain evidence="3 4">CCUG 59586</strain>
    </source>
</reference>
<comment type="caution">
    <text evidence="3">The sequence shown here is derived from an EMBL/GenBank/DDBJ whole genome shotgun (WGS) entry which is preliminary data.</text>
</comment>
<name>A0A1B8QA21_9GAMM</name>
<dbReference type="EMBL" id="LZNA01000067">
    <property type="protein sequence ID" value="OBX75960.1"/>
    <property type="molecule type" value="Genomic_DNA"/>
</dbReference>
<evidence type="ECO:0008006" key="5">
    <source>
        <dbReference type="Google" id="ProtNLM"/>
    </source>
</evidence>
<feature type="chain" id="PRO_5008612267" description="DUF11 domain-containing protein" evidence="2">
    <location>
        <begin position="30"/>
        <end position="651"/>
    </location>
</feature>
<sequence>MKKLSFNQNILTAGVVLALGIGGSTLVDAATSGSVSPSGGVQISNTATATYSVDGVAQPEVKSNAVVVNVSEVASFSLVATNQDGTPNDDRNEKLPMVGPNGSVTFTNKLTNSGNLADTYTITLANAVGDNFDYNNITDATITATIKNADGTTVGQPQTLKSGGTITLQPGQYAELSYTLQGDGNGVGGQQANATITATSQYIGKQDSSKATLTNTDNAIIRTPVFSIVKTASLTQIDLNKTTEYTYTIKVKNDDKAGYAIDADNVLIVDNVPAGLSIDTGSIKVSTDKGSAASTATTASTANKLVVNNQNIKVGETVTITFTVKITDKAALAKAGSATNHADVYDNYGPNPVDPNNPGNPDIHDSTNPNTPSKTNTPSGDNPKSNDPNNPGTGGDVPSTVNFNNRGLTLTPNNAAEIAPNGSTTYTHTLTNTGNKTESGLTFTIKDTAGDNIDVSSVTYTAPDGTKTTLTPTNGVYTIPGNLDAGQAQAGKIEVTVKSNNATLNTSDAATITVTPAAGTNGDAPAAVIATDTTTIKGMTLVKKQAKDEACDGTADSAFSDAVINDAKPGQCIVYRIEATNTFSNKPLTNVVIKDAANQWNTKADYVVNSIKDSANGATTAPGDAAVSSNLNIAAGQTGWLQFAVKIKTTK</sequence>
<feature type="compositionally biased region" description="Low complexity" evidence="1">
    <location>
        <begin position="345"/>
        <end position="379"/>
    </location>
</feature>
<dbReference type="NCBIfam" id="TIGR01451">
    <property type="entry name" value="B_ant_repeat"/>
    <property type="match status" value="1"/>
</dbReference>
<feature type="region of interest" description="Disordered" evidence="1">
    <location>
        <begin position="335"/>
        <end position="403"/>
    </location>
</feature>
<protein>
    <recommendedName>
        <fullName evidence="5">DUF11 domain-containing protein</fullName>
    </recommendedName>
</protein>
<organism evidence="3 4">
    <name type="scientific">Faucicola atlantae</name>
    <dbReference type="NCBI Taxonomy" id="34059"/>
    <lineage>
        <taxon>Bacteria</taxon>
        <taxon>Pseudomonadati</taxon>
        <taxon>Pseudomonadota</taxon>
        <taxon>Gammaproteobacteria</taxon>
        <taxon>Moraxellales</taxon>
        <taxon>Moraxellaceae</taxon>
        <taxon>Faucicola</taxon>
    </lineage>
</organism>
<accession>A0A1B8QA21</accession>
<evidence type="ECO:0000256" key="2">
    <source>
        <dbReference type="SAM" id="SignalP"/>
    </source>
</evidence>
<gene>
    <name evidence="3" type="ORF">A9306_01710</name>
</gene>
<evidence type="ECO:0000256" key="1">
    <source>
        <dbReference type="SAM" id="MobiDB-lite"/>
    </source>
</evidence>
<dbReference type="Proteomes" id="UP000092616">
    <property type="component" value="Unassembled WGS sequence"/>
</dbReference>
<dbReference type="AlphaFoldDB" id="A0A1B8QA21"/>
<keyword evidence="2" id="KW-0732">Signal</keyword>
<feature type="signal peptide" evidence="2">
    <location>
        <begin position="1"/>
        <end position="29"/>
    </location>
</feature>
<keyword evidence="4" id="KW-1185">Reference proteome</keyword>